<dbReference type="RefSeq" id="WP_307058319.1">
    <property type="nucleotide sequence ID" value="NZ_JAUSUH010000002.1"/>
</dbReference>
<dbReference type="PROSITE" id="PS00197">
    <property type="entry name" value="2FE2S_FER_1"/>
    <property type="match status" value="1"/>
</dbReference>
<evidence type="ECO:0000256" key="1">
    <source>
        <dbReference type="ARBA" id="ARBA00022630"/>
    </source>
</evidence>
<dbReference type="EMBL" id="JAUSUH010000002">
    <property type="protein sequence ID" value="MDQ0346705.1"/>
    <property type="molecule type" value="Genomic_DNA"/>
</dbReference>
<keyword evidence="6" id="KW-0411">Iron-sulfur</keyword>
<dbReference type="InterPro" id="IPR050415">
    <property type="entry name" value="MRET"/>
</dbReference>
<dbReference type="InterPro" id="IPR039261">
    <property type="entry name" value="FNR_nucleotide-bd"/>
</dbReference>
<dbReference type="Gene3D" id="3.10.20.30">
    <property type="match status" value="1"/>
</dbReference>
<dbReference type="InterPro" id="IPR001041">
    <property type="entry name" value="2Fe-2S_ferredoxin-type"/>
</dbReference>
<dbReference type="Gene3D" id="2.40.30.10">
    <property type="entry name" value="Translation factors"/>
    <property type="match status" value="1"/>
</dbReference>
<dbReference type="SUPFAM" id="SSF54292">
    <property type="entry name" value="2Fe-2S ferredoxin-like"/>
    <property type="match status" value="1"/>
</dbReference>
<dbReference type="CDD" id="cd06185">
    <property type="entry name" value="PDR_like"/>
    <property type="match status" value="1"/>
</dbReference>
<dbReference type="InterPro" id="IPR017927">
    <property type="entry name" value="FAD-bd_FR_type"/>
</dbReference>
<feature type="domain" description="2Fe-2S ferredoxin-type" evidence="7">
    <location>
        <begin position="250"/>
        <end position="335"/>
    </location>
</feature>
<dbReference type="PROSITE" id="PS51384">
    <property type="entry name" value="FAD_FR"/>
    <property type="match status" value="1"/>
</dbReference>
<dbReference type="PRINTS" id="PR00409">
    <property type="entry name" value="PHDIOXRDTASE"/>
</dbReference>
<dbReference type="Pfam" id="PF00111">
    <property type="entry name" value="Fer2"/>
    <property type="match status" value="1"/>
</dbReference>
<keyword evidence="1" id="KW-0285">Flavoprotein</keyword>
<dbReference type="Proteomes" id="UP001238467">
    <property type="component" value="Unassembled WGS sequence"/>
</dbReference>
<feature type="domain" description="FAD-binding FR-type" evidence="8">
    <location>
        <begin position="17"/>
        <end position="119"/>
    </location>
</feature>
<evidence type="ECO:0000256" key="2">
    <source>
        <dbReference type="ARBA" id="ARBA00022714"/>
    </source>
</evidence>
<reference evidence="9 10" key="1">
    <citation type="submission" date="2023-07" db="EMBL/GenBank/DDBJ databases">
        <title>Genomic Encyclopedia of Type Strains, Phase IV (KMG-IV): sequencing the most valuable type-strain genomes for metagenomic binning, comparative biology and taxonomic classification.</title>
        <authorList>
            <person name="Goeker M."/>
        </authorList>
    </citation>
    <scope>NUCLEOTIDE SEQUENCE [LARGE SCALE GENOMIC DNA]</scope>
    <source>
        <strain evidence="9 10">DSM 1277</strain>
    </source>
</reference>
<organism evidence="9 10">
    <name type="scientific">Ancylobacter vacuolatus</name>
    <dbReference type="NCBI Taxonomy" id="223389"/>
    <lineage>
        <taxon>Bacteria</taxon>
        <taxon>Pseudomonadati</taxon>
        <taxon>Pseudomonadota</taxon>
        <taxon>Alphaproteobacteria</taxon>
        <taxon>Hyphomicrobiales</taxon>
        <taxon>Xanthobacteraceae</taxon>
        <taxon>Ancylobacter</taxon>
    </lineage>
</organism>
<comment type="caution">
    <text evidence="9">The sequence shown here is derived from an EMBL/GenBank/DDBJ whole genome shotgun (WGS) entry which is preliminary data.</text>
</comment>
<dbReference type="InterPro" id="IPR012675">
    <property type="entry name" value="Beta-grasp_dom_sf"/>
</dbReference>
<keyword evidence="4" id="KW-0560">Oxidoreductase</keyword>
<gene>
    <name evidence="9" type="ORF">J2S76_001122</name>
</gene>
<sequence length="335" mass="35429">MSNSAGSTEVRSPVAGDATQRLIVERVIHAAPEVVILELADAAGGNLPPWQPGAHIDLKLPSGKVRQYSLCGDPENRRRYRVAVLREAAGRGGSEEIHAVAAPGLMLPVLGPRNHFPLVEAPDFLFLAGGIGITPLLPMIRHVGRAGHPWRLVYGGRRREAMAFLDEVAACEGGEVQVVAQDESGHPDIGGLIAALGPDTVVYGCGPGPMLAALEAAADRQGCTWRLHIERFSAAGEAVAPSTEAGDVPFEVELRQSGLVLQVPADRTLGSVLEEAGVPVPFSCQEGYCGSCETRVLDGVPDHRDTILTDDEKAAVTAMFVCVGRARTPRLVLDL</sequence>
<evidence type="ECO:0000259" key="7">
    <source>
        <dbReference type="PROSITE" id="PS51085"/>
    </source>
</evidence>
<accession>A0ABU0DEJ5</accession>
<dbReference type="InterPro" id="IPR036010">
    <property type="entry name" value="2Fe-2S_ferredoxin-like_sf"/>
</dbReference>
<dbReference type="PANTHER" id="PTHR47354">
    <property type="entry name" value="NADH OXIDOREDUCTASE HCR"/>
    <property type="match status" value="1"/>
</dbReference>
<evidence type="ECO:0000256" key="5">
    <source>
        <dbReference type="ARBA" id="ARBA00023004"/>
    </source>
</evidence>
<name>A0ABU0DEJ5_9HYPH</name>
<keyword evidence="2" id="KW-0001">2Fe-2S</keyword>
<evidence type="ECO:0000313" key="10">
    <source>
        <dbReference type="Proteomes" id="UP001238467"/>
    </source>
</evidence>
<evidence type="ECO:0000256" key="6">
    <source>
        <dbReference type="ARBA" id="ARBA00023014"/>
    </source>
</evidence>
<evidence type="ECO:0000259" key="8">
    <source>
        <dbReference type="PROSITE" id="PS51384"/>
    </source>
</evidence>
<dbReference type="PANTHER" id="PTHR47354:SF1">
    <property type="entry name" value="CARNITINE MONOOXYGENASE REDUCTASE SUBUNIT"/>
    <property type="match status" value="1"/>
</dbReference>
<dbReference type="CDD" id="cd00207">
    <property type="entry name" value="fer2"/>
    <property type="match status" value="1"/>
</dbReference>
<dbReference type="SUPFAM" id="SSF63380">
    <property type="entry name" value="Riboflavin synthase domain-like"/>
    <property type="match status" value="1"/>
</dbReference>
<dbReference type="InterPro" id="IPR006058">
    <property type="entry name" value="2Fe2S_fd_BS"/>
</dbReference>
<dbReference type="PROSITE" id="PS51085">
    <property type="entry name" value="2FE2S_FER_2"/>
    <property type="match status" value="1"/>
</dbReference>
<proteinExistence type="predicted"/>
<keyword evidence="5" id="KW-0408">Iron</keyword>
<evidence type="ECO:0000313" key="9">
    <source>
        <dbReference type="EMBL" id="MDQ0346705.1"/>
    </source>
</evidence>
<dbReference type="SUPFAM" id="SSF52343">
    <property type="entry name" value="Ferredoxin reductase-like, C-terminal NADP-linked domain"/>
    <property type="match status" value="1"/>
</dbReference>
<evidence type="ECO:0000256" key="3">
    <source>
        <dbReference type="ARBA" id="ARBA00022723"/>
    </source>
</evidence>
<protein>
    <submittedName>
        <fullName evidence="9">Ferredoxin-NADP reductase</fullName>
    </submittedName>
</protein>
<keyword evidence="3" id="KW-0479">Metal-binding</keyword>
<dbReference type="Gene3D" id="3.40.50.80">
    <property type="entry name" value="Nucleotide-binding domain of ferredoxin-NADP reductase (FNR) module"/>
    <property type="match status" value="1"/>
</dbReference>
<evidence type="ECO:0000256" key="4">
    <source>
        <dbReference type="ARBA" id="ARBA00023002"/>
    </source>
</evidence>
<keyword evidence="10" id="KW-1185">Reference proteome</keyword>
<dbReference type="InterPro" id="IPR017938">
    <property type="entry name" value="Riboflavin_synthase-like_b-brl"/>
</dbReference>